<keyword evidence="2" id="KW-1185">Reference proteome</keyword>
<sequence>MNLLAGHPESSSDGSENTHLLSKELAGSLMSEYLCLVLGSEGNGLSEETFQACELVSIHMEGISLNL</sequence>
<reference evidence="1" key="2">
    <citation type="submission" date="2025-09" db="UniProtKB">
        <authorList>
            <consortium name="EnsemblPlants"/>
        </authorList>
    </citation>
    <scope>IDENTIFICATION</scope>
</reference>
<name>A0ACD5X647_AVESA</name>
<dbReference type="EnsemblPlants" id="AVESA.00010b.r2.4DG0744750.1">
    <property type="protein sequence ID" value="AVESA.00010b.r2.4DG0744750.1.CDS.1"/>
    <property type="gene ID" value="AVESA.00010b.r2.4DG0744750"/>
</dbReference>
<reference evidence="1" key="1">
    <citation type="submission" date="2021-05" db="EMBL/GenBank/DDBJ databases">
        <authorList>
            <person name="Scholz U."/>
            <person name="Mascher M."/>
            <person name="Fiebig A."/>
        </authorList>
    </citation>
    <scope>NUCLEOTIDE SEQUENCE [LARGE SCALE GENOMIC DNA]</scope>
</reference>
<organism evidence="1 2">
    <name type="scientific">Avena sativa</name>
    <name type="common">Oat</name>
    <dbReference type="NCBI Taxonomy" id="4498"/>
    <lineage>
        <taxon>Eukaryota</taxon>
        <taxon>Viridiplantae</taxon>
        <taxon>Streptophyta</taxon>
        <taxon>Embryophyta</taxon>
        <taxon>Tracheophyta</taxon>
        <taxon>Spermatophyta</taxon>
        <taxon>Magnoliopsida</taxon>
        <taxon>Liliopsida</taxon>
        <taxon>Poales</taxon>
        <taxon>Poaceae</taxon>
        <taxon>BOP clade</taxon>
        <taxon>Pooideae</taxon>
        <taxon>Poodae</taxon>
        <taxon>Poeae</taxon>
        <taxon>Poeae Chloroplast Group 1 (Aveneae type)</taxon>
        <taxon>Aveninae</taxon>
        <taxon>Avena</taxon>
    </lineage>
</organism>
<accession>A0ACD5X647</accession>
<evidence type="ECO:0000313" key="2">
    <source>
        <dbReference type="Proteomes" id="UP001732700"/>
    </source>
</evidence>
<dbReference type="Proteomes" id="UP001732700">
    <property type="component" value="Chromosome 4D"/>
</dbReference>
<protein>
    <submittedName>
        <fullName evidence="1">Uncharacterized protein</fullName>
    </submittedName>
</protein>
<proteinExistence type="predicted"/>
<evidence type="ECO:0000313" key="1">
    <source>
        <dbReference type="EnsemblPlants" id="AVESA.00010b.r2.4DG0744750.1.CDS.1"/>
    </source>
</evidence>